<evidence type="ECO:0000256" key="3">
    <source>
        <dbReference type="ARBA" id="ARBA00022643"/>
    </source>
</evidence>
<comment type="catalytic activity">
    <reaction evidence="13">
        <text>dibenzothiophene + 2 FMNH2 + 2 O2 = dibenzothiophene 5,5-dioxide + 2 FMN + 2 H2O + 2 H(+)</text>
        <dbReference type="Rhea" id="RHEA:49072"/>
        <dbReference type="ChEBI" id="CHEBI:15377"/>
        <dbReference type="ChEBI" id="CHEBI:15378"/>
        <dbReference type="ChEBI" id="CHEBI:15379"/>
        <dbReference type="ChEBI" id="CHEBI:23681"/>
        <dbReference type="ChEBI" id="CHEBI:57618"/>
        <dbReference type="ChEBI" id="CHEBI:58210"/>
        <dbReference type="ChEBI" id="CHEBI:90356"/>
        <dbReference type="EC" id="1.14.14.21"/>
    </reaction>
</comment>
<evidence type="ECO:0000259" key="15">
    <source>
        <dbReference type="Pfam" id="PF02771"/>
    </source>
</evidence>
<keyword evidence="4" id="KW-0547">Nucleotide-binding</keyword>
<comment type="caution">
    <text evidence="17">The sequence shown here is derived from an EMBL/GenBank/DDBJ whole genome shotgun (WGS) entry which is preliminary data.</text>
</comment>
<gene>
    <name evidence="17" type="ORF">AWB77_01035</name>
</gene>
<dbReference type="Pfam" id="PF02770">
    <property type="entry name" value="Acyl-CoA_dh_M"/>
    <property type="match status" value="1"/>
</dbReference>
<protein>
    <recommendedName>
        <fullName evidence="10">Dibenzothiophene monooxygenase</fullName>
        <ecNumber evidence="9">1.14.14.21</ecNumber>
    </recommendedName>
</protein>
<feature type="domain" description="Acyl-CoA dehydrogenase C-terminal" evidence="16">
    <location>
        <begin position="251"/>
        <end position="385"/>
    </location>
</feature>
<evidence type="ECO:0000256" key="5">
    <source>
        <dbReference type="ARBA" id="ARBA00023002"/>
    </source>
</evidence>
<evidence type="ECO:0000256" key="9">
    <source>
        <dbReference type="ARBA" id="ARBA00034328"/>
    </source>
</evidence>
<dbReference type="STRING" id="1777138.AWB77_01035"/>
<evidence type="ECO:0000256" key="6">
    <source>
        <dbReference type="ARBA" id="ARBA00023033"/>
    </source>
</evidence>
<evidence type="ECO:0000256" key="2">
    <source>
        <dbReference type="ARBA" id="ARBA00022630"/>
    </source>
</evidence>
<feature type="domain" description="Acyl-CoA dehydrogenase/oxidase N-terminal" evidence="15">
    <location>
        <begin position="48"/>
        <end position="132"/>
    </location>
</feature>
<keyword evidence="3" id="KW-0288">FMN</keyword>
<dbReference type="GO" id="GO:0006552">
    <property type="term" value="P:L-leucine catabolic process"/>
    <property type="evidence" value="ECO:0007669"/>
    <property type="project" value="TreeGrafter"/>
</dbReference>
<evidence type="ECO:0000259" key="16">
    <source>
        <dbReference type="Pfam" id="PF08028"/>
    </source>
</evidence>
<dbReference type="AlphaFoldDB" id="A0A157ZSH0"/>
<dbReference type="OrthoDB" id="6184213at2"/>
<dbReference type="GO" id="GO:0005737">
    <property type="term" value="C:cytoplasm"/>
    <property type="evidence" value="ECO:0007669"/>
    <property type="project" value="UniProtKB-SubCell"/>
</dbReference>
<dbReference type="Gene3D" id="2.40.110.10">
    <property type="entry name" value="Butyryl-CoA Dehydrogenase, subunit A, domain 2"/>
    <property type="match status" value="1"/>
</dbReference>
<dbReference type="Proteomes" id="UP000054903">
    <property type="component" value="Unassembled WGS sequence"/>
</dbReference>
<evidence type="ECO:0000256" key="1">
    <source>
        <dbReference type="ARBA" id="ARBA00004496"/>
    </source>
</evidence>
<accession>A0A157ZSH0</accession>
<evidence type="ECO:0000256" key="8">
    <source>
        <dbReference type="ARBA" id="ARBA00034317"/>
    </source>
</evidence>
<evidence type="ECO:0000256" key="11">
    <source>
        <dbReference type="ARBA" id="ARBA00047859"/>
    </source>
</evidence>
<dbReference type="InterPro" id="IPR046373">
    <property type="entry name" value="Acyl-CoA_Oxase/DH_mid-dom_sf"/>
</dbReference>
<dbReference type="GO" id="GO:0008470">
    <property type="term" value="F:3-methylbutanoyl-CoA dehydrogenase activity"/>
    <property type="evidence" value="ECO:0007669"/>
    <property type="project" value="TreeGrafter"/>
</dbReference>
<comment type="pathway">
    <text evidence="7">Sulfur metabolism; dibenzothiophene degradation.</text>
</comment>
<keyword evidence="18" id="KW-1185">Reference proteome</keyword>
<comment type="catalytic activity">
    <reaction evidence="12">
        <text>dibenzothiophene 5-oxide + FMNH2 + O2 = dibenzothiophene 5,5-dioxide + FMN + H2O + H(+)</text>
        <dbReference type="Rhea" id="RHEA:49080"/>
        <dbReference type="ChEBI" id="CHEBI:15377"/>
        <dbReference type="ChEBI" id="CHEBI:15378"/>
        <dbReference type="ChEBI" id="CHEBI:15379"/>
        <dbReference type="ChEBI" id="CHEBI:23683"/>
        <dbReference type="ChEBI" id="CHEBI:57618"/>
        <dbReference type="ChEBI" id="CHEBI:58210"/>
        <dbReference type="ChEBI" id="CHEBI:90356"/>
    </reaction>
</comment>
<comment type="catalytic activity">
    <reaction evidence="11">
        <text>dibenzothiophene + FMNH2 + O2 = dibenzothiophene 5-oxide + FMN + H2O + H(+)</text>
        <dbReference type="Rhea" id="RHEA:49076"/>
        <dbReference type="ChEBI" id="CHEBI:15377"/>
        <dbReference type="ChEBI" id="CHEBI:15378"/>
        <dbReference type="ChEBI" id="CHEBI:15379"/>
        <dbReference type="ChEBI" id="CHEBI:23681"/>
        <dbReference type="ChEBI" id="CHEBI:23683"/>
        <dbReference type="ChEBI" id="CHEBI:57618"/>
        <dbReference type="ChEBI" id="CHEBI:58210"/>
    </reaction>
</comment>
<proteinExistence type="inferred from homology"/>
<dbReference type="GO" id="GO:0004497">
    <property type="term" value="F:monooxygenase activity"/>
    <property type="evidence" value="ECO:0007669"/>
    <property type="project" value="UniProtKB-KW"/>
</dbReference>
<evidence type="ECO:0000256" key="13">
    <source>
        <dbReference type="ARBA" id="ARBA00049456"/>
    </source>
</evidence>
<organism evidence="17 18">
    <name type="scientific">Caballeronia fortuita</name>
    <dbReference type="NCBI Taxonomy" id="1777138"/>
    <lineage>
        <taxon>Bacteria</taxon>
        <taxon>Pseudomonadati</taxon>
        <taxon>Pseudomonadota</taxon>
        <taxon>Betaproteobacteria</taxon>
        <taxon>Burkholderiales</taxon>
        <taxon>Burkholderiaceae</taxon>
        <taxon>Caballeronia</taxon>
    </lineage>
</organism>
<evidence type="ECO:0000256" key="10">
    <source>
        <dbReference type="ARBA" id="ARBA00034345"/>
    </source>
</evidence>
<comment type="similarity">
    <text evidence="8">Belongs to the DszC flavin monooxygenase family.</text>
</comment>
<dbReference type="GO" id="GO:0050660">
    <property type="term" value="F:flavin adenine dinucleotide binding"/>
    <property type="evidence" value="ECO:0007669"/>
    <property type="project" value="InterPro"/>
</dbReference>
<dbReference type="EMBL" id="FCNX02000002">
    <property type="protein sequence ID" value="SAK48451.1"/>
    <property type="molecule type" value="Genomic_DNA"/>
</dbReference>
<evidence type="ECO:0000256" key="7">
    <source>
        <dbReference type="ARBA" id="ARBA00034307"/>
    </source>
</evidence>
<keyword evidence="6" id="KW-0503">Monooxygenase</keyword>
<evidence type="ECO:0000259" key="14">
    <source>
        <dbReference type="Pfam" id="PF02770"/>
    </source>
</evidence>
<dbReference type="InterPro" id="IPR037069">
    <property type="entry name" value="AcylCoA_DH/ox_N_sf"/>
</dbReference>
<dbReference type="PIRSF" id="PIRSF016578">
    <property type="entry name" value="HsaA"/>
    <property type="match status" value="1"/>
</dbReference>
<dbReference type="PANTHER" id="PTHR43884">
    <property type="entry name" value="ACYL-COA DEHYDROGENASE"/>
    <property type="match status" value="1"/>
</dbReference>
<name>A0A157ZSH0_9BURK</name>
<dbReference type="InterPro" id="IPR006091">
    <property type="entry name" value="Acyl-CoA_Oxase/DH_mid-dom"/>
</dbReference>
<dbReference type="SUPFAM" id="SSF47203">
    <property type="entry name" value="Acyl-CoA dehydrogenase C-terminal domain-like"/>
    <property type="match status" value="1"/>
</dbReference>
<keyword evidence="5" id="KW-0560">Oxidoreductase</keyword>
<feature type="domain" description="Acyl-CoA oxidase/dehydrogenase middle" evidence="14">
    <location>
        <begin position="150"/>
        <end position="226"/>
    </location>
</feature>
<evidence type="ECO:0000313" key="18">
    <source>
        <dbReference type="Proteomes" id="UP000054903"/>
    </source>
</evidence>
<sequence>MPFDRNAPLPSGVAVGAAWGLGPTAHYAALAARFRPVFARIRAQSVTRELERRLPADEIAWLRDAGFTSLRVPADHGGPGVRLVELFELLIELSEADSNITQALRAHFGFIEHALDSPVERRERWLGRLAKGAIVGAAWSETGEAPRSQFATRLTRDANGWHLNGTKFYTTGSLFADWIHVGATDANGDAVSVTVDRRAAGVDVIDDWDGMGQRLTASGTSRFDNVTVDKREIVAGRAPFPYSEAFYQLVHLATLAGIGRAVASDAAAAIAARKRSYSHAVSTRAADDPQLLQVVGRARAHAWTAGAIVAQAARALERAVASFDSPDALAVIAETEIEIWQAQTVASQLVLDASASVFDALGASATLRTAGLDRYWRNARTIASHNPRIYVDRIVGDFAVNGTLPPGQWRIGVA</sequence>
<dbReference type="InterPro" id="IPR013786">
    <property type="entry name" value="AcylCoA_DH/ox_N"/>
</dbReference>
<dbReference type="RefSeq" id="WP_061133316.1">
    <property type="nucleotide sequence ID" value="NZ_FCNX02000002.1"/>
</dbReference>
<comment type="subcellular location">
    <subcellularLocation>
        <location evidence="1">Cytoplasm</location>
    </subcellularLocation>
</comment>
<dbReference type="InterPro" id="IPR009100">
    <property type="entry name" value="AcylCoA_DH/oxidase_NM_dom_sf"/>
</dbReference>
<dbReference type="EC" id="1.14.14.21" evidence="9"/>
<evidence type="ECO:0000256" key="4">
    <source>
        <dbReference type="ARBA" id="ARBA00022741"/>
    </source>
</evidence>
<dbReference type="Pfam" id="PF02771">
    <property type="entry name" value="Acyl-CoA_dh_N"/>
    <property type="match status" value="1"/>
</dbReference>
<dbReference type="Gene3D" id="1.10.540.10">
    <property type="entry name" value="Acyl-CoA dehydrogenase/oxidase, N-terminal domain"/>
    <property type="match status" value="1"/>
</dbReference>
<dbReference type="InterPro" id="IPR013107">
    <property type="entry name" value="Acyl-CoA_DH_C"/>
</dbReference>
<evidence type="ECO:0000313" key="17">
    <source>
        <dbReference type="EMBL" id="SAK48451.1"/>
    </source>
</evidence>
<reference evidence="17" key="1">
    <citation type="submission" date="2016-01" db="EMBL/GenBank/DDBJ databases">
        <authorList>
            <person name="Peeters C."/>
        </authorList>
    </citation>
    <scope>NUCLEOTIDE SEQUENCE</scope>
    <source>
        <strain evidence="17">LMG 29320</strain>
    </source>
</reference>
<dbReference type="SUPFAM" id="SSF56645">
    <property type="entry name" value="Acyl-CoA dehydrogenase NM domain-like"/>
    <property type="match status" value="1"/>
</dbReference>
<keyword evidence="2" id="KW-0285">Flavoprotein</keyword>
<dbReference type="Pfam" id="PF08028">
    <property type="entry name" value="Acyl-CoA_dh_2"/>
    <property type="match status" value="1"/>
</dbReference>
<dbReference type="Gene3D" id="1.20.140.10">
    <property type="entry name" value="Butyryl-CoA Dehydrogenase, subunit A, domain 3"/>
    <property type="match status" value="1"/>
</dbReference>
<dbReference type="InterPro" id="IPR036250">
    <property type="entry name" value="AcylCo_DH-like_C"/>
</dbReference>
<evidence type="ECO:0000256" key="12">
    <source>
        <dbReference type="ARBA" id="ARBA00048445"/>
    </source>
</evidence>
<dbReference type="PANTHER" id="PTHR43884:SF12">
    <property type="entry name" value="ISOVALERYL-COA DEHYDROGENASE, MITOCHONDRIAL-RELATED"/>
    <property type="match status" value="1"/>
</dbReference>